<evidence type="ECO:0000256" key="1">
    <source>
        <dbReference type="ARBA" id="ARBA00004651"/>
    </source>
</evidence>
<evidence type="ECO:0000313" key="10">
    <source>
        <dbReference type="Proteomes" id="UP000610558"/>
    </source>
</evidence>
<evidence type="ECO:0000313" key="9">
    <source>
        <dbReference type="EMBL" id="MBD2859894.1"/>
    </source>
</evidence>
<dbReference type="PANTHER" id="PTHR30465:SF66">
    <property type="entry name" value="INNER MEMBRANE ABC TRANSPORTER PERMEASE PROTEIN YEJB"/>
    <property type="match status" value="1"/>
</dbReference>
<dbReference type="EMBL" id="JACXLD010000008">
    <property type="protein sequence ID" value="MBD2859894.1"/>
    <property type="molecule type" value="Genomic_DNA"/>
</dbReference>
<comment type="caution">
    <text evidence="9">The sequence shown here is derived from an EMBL/GenBank/DDBJ whole genome shotgun (WGS) entry which is preliminary data.</text>
</comment>
<feature type="transmembrane region" description="Helical" evidence="7">
    <location>
        <begin position="149"/>
        <end position="177"/>
    </location>
</feature>
<dbReference type="SUPFAM" id="SSF161098">
    <property type="entry name" value="MetI-like"/>
    <property type="match status" value="1"/>
</dbReference>
<dbReference type="InterPro" id="IPR000515">
    <property type="entry name" value="MetI-like"/>
</dbReference>
<dbReference type="InterPro" id="IPR035906">
    <property type="entry name" value="MetI-like_sf"/>
</dbReference>
<keyword evidence="2 7" id="KW-0813">Transport</keyword>
<comment type="similarity">
    <text evidence="7">Belongs to the binding-protein-dependent transport system permease family.</text>
</comment>
<evidence type="ECO:0000256" key="5">
    <source>
        <dbReference type="ARBA" id="ARBA00022989"/>
    </source>
</evidence>
<reference evidence="9" key="1">
    <citation type="submission" date="2020-09" db="EMBL/GenBank/DDBJ databases">
        <authorList>
            <person name="Yoon J.-W."/>
        </authorList>
    </citation>
    <scope>NUCLEOTIDE SEQUENCE</scope>
    <source>
        <strain evidence="9">KMU-158</strain>
    </source>
</reference>
<feature type="domain" description="ABC transmembrane type-1" evidence="8">
    <location>
        <begin position="113"/>
        <end position="325"/>
    </location>
</feature>
<feature type="transmembrane region" description="Helical" evidence="7">
    <location>
        <begin position="306"/>
        <end position="332"/>
    </location>
</feature>
<gene>
    <name evidence="9" type="ORF">IB286_12865</name>
</gene>
<dbReference type="GO" id="GO:0055085">
    <property type="term" value="P:transmembrane transport"/>
    <property type="evidence" value="ECO:0007669"/>
    <property type="project" value="InterPro"/>
</dbReference>
<feature type="transmembrane region" description="Helical" evidence="7">
    <location>
        <begin position="117"/>
        <end position="137"/>
    </location>
</feature>
<feature type="transmembrane region" description="Helical" evidence="7">
    <location>
        <begin position="261"/>
        <end position="286"/>
    </location>
</feature>
<feature type="transmembrane region" description="Helical" evidence="7">
    <location>
        <begin position="202"/>
        <end position="224"/>
    </location>
</feature>
<proteinExistence type="inferred from homology"/>
<dbReference type="GO" id="GO:0005886">
    <property type="term" value="C:plasma membrane"/>
    <property type="evidence" value="ECO:0007669"/>
    <property type="project" value="UniProtKB-SubCell"/>
</dbReference>
<comment type="subcellular location">
    <subcellularLocation>
        <location evidence="1 7">Cell membrane</location>
        <topology evidence="1 7">Multi-pass membrane protein</topology>
    </subcellularLocation>
</comment>
<dbReference type="AlphaFoldDB" id="A0A927GXY2"/>
<dbReference type="PANTHER" id="PTHR30465">
    <property type="entry name" value="INNER MEMBRANE ABC TRANSPORTER"/>
    <property type="match status" value="1"/>
</dbReference>
<feature type="transmembrane region" description="Helical" evidence="7">
    <location>
        <begin position="9"/>
        <end position="30"/>
    </location>
</feature>
<evidence type="ECO:0000256" key="4">
    <source>
        <dbReference type="ARBA" id="ARBA00022692"/>
    </source>
</evidence>
<dbReference type="Gene3D" id="1.10.3720.10">
    <property type="entry name" value="MetI-like"/>
    <property type="match status" value="1"/>
</dbReference>
<dbReference type="PROSITE" id="PS50928">
    <property type="entry name" value="ABC_TM1"/>
    <property type="match status" value="1"/>
</dbReference>
<dbReference type="CDD" id="cd06261">
    <property type="entry name" value="TM_PBP2"/>
    <property type="match status" value="1"/>
</dbReference>
<evidence type="ECO:0000256" key="7">
    <source>
        <dbReference type="RuleBase" id="RU363032"/>
    </source>
</evidence>
<keyword evidence="3" id="KW-1003">Cell membrane</keyword>
<dbReference type="Pfam" id="PF00528">
    <property type="entry name" value="BPD_transp_1"/>
    <property type="match status" value="1"/>
</dbReference>
<evidence type="ECO:0000259" key="8">
    <source>
        <dbReference type="PROSITE" id="PS50928"/>
    </source>
</evidence>
<keyword evidence="4 7" id="KW-0812">Transmembrane</keyword>
<evidence type="ECO:0000256" key="3">
    <source>
        <dbReference type="ARBA" id="ARBA00022475"/>
    </source>
</evidence>
<dbReference type="GO" id="GO:0042884">
    <property type="term" value="P:microcin transport"/>
    <property type="evidence" value="ECO:0007669"/>
    <property type="project" value="TreeGrafter"/>
</dbReference>
<keyword evidence="10" id="KW-1185">Reference proteome</keyword>
<accession>A0A927GXY2</accession>
<name>A0A927GXY2_9GAMM</name>
<keyword evidence="6 7" id="KW-0472">Membrane</keyword>
<evidence type="ECO:0000256" key="2">
    <source>
        <dbReference type="ARBA" id="ARBA00022448"/>
    </source>
</evidence>
<organism evidence="9 10">
    <name type="scientific">Spongiibacter pelagi</name>
    <dbReference type="NCBI Taxonomy" id="2760804"/>
    <lineage>
        <taxon>Bacteria</taxon>
        <taxon>Pseudomonadati</taxon>
        <taxon>Pseudomonadota</taxon>
        <taxon>Gammaproteobacteria</taxon>
        <taxon>Cellvibrionales</taxon>
        <taxon>Spongiibacteraceae</taxon>
        <taxon>Spongiibacter</taxon>
    </lineage>
</organism>
<sequence>MVGYFLRRLLLVIPTFIGISLLVFTITRVVPGGPIERLMTQAQLGGETGGLTRSQSSGSTLSDEQMEELKHYYGFDKPLLAGYAEWLGKVIQFDLGTSTRYQDPVWDIIKERFPVSIFYGLSTMILTYLVCIPLGIFKGMYHGSRFDSLSSAVVFLGYALPSYVIGIALISAFAGYFDWFPLGGFVSDDFAEFGFWQKTTDIFHHAVLPLIAYLAGSFAVTTLMMKNALMDNMSADYMRTATAKGLMRGEAIRGHALRNSLIPIATSFGNNISLLISGSFLIETIFNIDGIGLLGYEAVIERDYPIVMGILVISSILYLVGNILSDICVALVDPRIRFGESRT</sequence>
<protein>
    <submittedName>
        <fullName evidence="9">ABC transporter permease subunit</fullName>
    </submittedName>
</protein>
<evidence type="ECO:0000256" key="6">
    <source>
        <dbReference type="ARBA" id="ARBA00023136"/>
    </source>
</evidence>
<keyword evidence="5 7" id="KW-1133">Transmembrane helix</keyword>
<dbReference type="Proteomes" id="UP000610558">
    <property type="component" value="Unassembled WGS sequence"/>
</dbReference>
<dbReference type="RefSeq" id="WP_190766206.1">
    <property type="nucleotide sequence ID" value="NZ_JACXLD010000008.1"/>
</dbReference>